<evidence type="ECO:0000313" key="1">
    <source>
        <dbReference type="EMBL" id="KKM13711.1"/>
    </source>
</evidence>
<proteinExistence type="predicted"/>
<organism evidence="1">
    <name type="scientific">marine sediment metagenome</name>
    <dbReference type="NCBI Taxonomy" id="412755"/>
    <lineage>
        <taxon>unclassified sequences</taxon>
        <taxon>metagenomes</taxon>
        <taxon>ecological metagenomes</taxon>
    </lineage>
</organism>
<name>A0A0F9HE67_9ZZZZ</name>
<protein>
    <submittedName>
        <fullName evidence="1">Uncharacterized protein</fullName>
    </submittedName>
</protein>
<dbReference type="EMBL" id="LAZR01015321">
    <property type="protein sequence ID" value="KKM13711.1"/>
    <property type="molecule type" value="Genomic_DNA"/>
</dbReference>
<gene>
    <name evidence="1" type="ORF">LCGC14_1713500</name>
</gene>
<reference evidence="1" key="1">
    <citation type="journal article" date="2015" name="Nature">
        <title>Complex archaea that bridge the gap between prokaryotes and eukaryotes.</title>
        <authorList>
            <person name="Spang A."/>
            <person name="Saw J.H."/>
            <person name="Jorgensen S.L."/>
            <person name="Zaremba-Niedzwiedzka K."/>
            <person name="Martijn J."/>
            <person name="Lind A.E."/>
            <person name="van Eijk R."/>
            <person name="Schleper C."/>
            <person name="Guy L."/>
            <person name="Ettema T.J."/>
        </authorList>
    </citation>
    <scope>NUCLEOTIDE SEQUENCE</scope>
</reference>
<sequence length="82" mass="9664">MGVAMEDHLDLLRTTLADLPKNKFEVMWTYQRYEFNRIFDEKKLVIDGGTSVKRNVVLDHTGQARFRQMFDLDQVNVGHVHK</sequence>
<accession>A0A0F9HE67</accession>
<dbReference type="AlphaFoldDB" id="A0A0F9HE67"/>
<feature type="non-terminal residue" evidence="1">
    <location>
        <position position="82"/>
    </location>
</feature>
<comment type="caution">
    <text evidence="1">The sequence shown here is derived from an EMBL/GenBank/DDBJ whole genome shotgun (WGS) entry which is preliminary data.</text>
</comment>